<reference evidence="1" key="1">
    <citation type="submission" date="2021-03" db="EMBL/GenBank/DDBJ databases">
        <authorList>
            <consortium name="DOE Joint Genome Institute"/>
            <person name="Ahrendt S."/>
            <person name="Looney B.P."/>
            <person name="Miyauchi S."/>
            <person name="Morin E."/>
            <person name="Drula E."/>
            <person name="Courty P.E."/>
            <person name="Chicoki N."/>
            <person name="Fauchery L."/>
            <person name="Kohler A."/>
            <person name="Kuo A."/>
            <person name="Labutti K."/>
            <person name="Pangilinan J."/>
            <person name="Lipzen A."/>
            <person name="Riley R."/>
            <person name="Andreopoulos W."/>
            <person name="He G."/>
            <person name="Johnson J."/>
            <person name="Barry K.W."/>
            <person name="Grigoriev I.V."/>
            <person name="Nagy L."/>
            <person name="Hibbett D."/>
            <person name="Henrissat B."/>
            <person name="Matheny P.B."/>
            <person name="Labbe J."/>
            <person name="Martin F."/>
        </authorList>
    </citation>
    <scope>NUCLEOTIDE SEQUENCE</scope>
    <source>
        <strain evidence="1">HHB10654</strain>
    </source>
</reference>
<organism evidence="1 2">
    <name type="scientific">Artomyces pyxidatus</name>
    <dbReference type="NCBI Taxonomy" id="48021"/>
    <lineage>
        <taxon>Eukaryota</taxon>
        <taxon>Fungi</taxon>
        <taxon>Dikarya</taxon>
        <taxon>Basidiomycota</taxon>
        <taxon>Agaricomycotina</taxon>
        <taxon>Agaricomycetes</taxon>
        <taxon>Russulales</taxon>
        <taxon>Auriscalpiaceae</taxon>
        <taxon>Artomyces</taxon>
    </lineage>
</organism>
<comment type="caution">
    <text evidence="1">The sequence shown here is derived from an EMBL/GenBank/DDBJ whole genome shotgun (WGS) entry which is preliminary data.</text>
</comment>
<protein>
    <submittedName>
        <fullName evidence="1">Uncharacterized protein</fullName>
    </submittedName>
</protein>
<name>A0ACB8SJ64_9AGAM</name>
<sequence>MESLRSRKASVSRPKPQKPATKLSKPSKDARKSRVDDKIKKRMSMRYADISDPTGYSVPAVPSVPLSLRPGPQYDLDDTSAPRGPSREDLKAAENRLLDAEQFDPDAYLKVKLANSTEAELKTLQSSLQASKDDVASDLQRNVFKNYAEFVLISKEISTLENEMLELKESLAEWKSMPSVLHIDETTSVADRRRNVRSSVADLRVLYANQMQNLHSQIEGSSKFVPTTPGRHIVAEMDGISSLNAATYKPVHAVRFVLLDDAVLVARKRRRRNASESDKLVADRCWPLNEMLVLDTKDTATLVNVFKIRHGKETHVYRTDSAADKKSLLSQFRQVAEELATKKRKEREGEHERRKSMWNGGDRGSLAFGPSDVPPMPDWMTDLASKAGVGDGAKEKAERDARWVGDFADDLTVAISLREWDRAVDLVEQGQAKLGVTPSLGPKLTSLTASLTASLLQSLSYPHNHKTAVVNLISLLLRLNAGAQARATFLAARSEIIRKLVRMIRFEGHIGMYINDLAVVMFTAIKHTADWFLASFKENEVASSFIEWAKHQIEEYAEMFRKQVFSSDVDDKTVDEALKITHAQSRKLLQEYGLDFRFLLDELLVEHPKPKDKEQHVLPPPPVVRIQPQVPEAPPRSSRSTPAPPPIPISRTRSSSVSRTRSPIPPPSAAPTGAPPLPPAPSPRPATPSTPARASPAYVQTVSPVPVRSQTPSSLVDGARQSRSARGSPAPPPRSRDRPGSATSQRPPPVSVPRREGYF</sequence>
<dbReference type="Proteomes" id="UP000814140">
    <property type="component" value="Unassembled WGS sequence"/>
</dbReference>
<accession>A0ACB8SJ64</accession>
<reference evidence="1" key="2">
    <citation type="journal article" date="2022" name="New Phytol.">
        <title>Evolutionary transition to the ectomycorrhizal habit in the genomes of a hyperdiverse lineage of mushroom-forming fungi.</title>
        <authorList>
            <person name="Looney B."/>
            <person name="Miyauchi S."/>
            <person name="Morin E."/>
            <person name="Drula E."/>
            <person name="Courty P.E."/>
            <person name="Kohler A."/>
            <person name="Kuo A."/>
            <person name="LaButti K."/>
            <person name="Pangilinan J."/>
            <person name="Lipzen A."/>
            <person name="Riley R."/>
            <person name="Andreopoulos W."/>
            <person name="He G."/>
            <person name="Johnson J."/>
            <person name="Nolan M."/>
            <person name="Tritt A."/>
            <person name="Barry K.W."/>
            <person name="Grigoriev I.V."/>
            <person name="Nagy L.G."/>
            <person name="Hibbett D."/>
            <person name="Henrissat B."/>
            <person name="Matheny P.B."/>
            <person name="Labbe J."/>
            <person name="Martin F.M."/>
        </authorList>
    </citation>
    <scope>NUCLEOTIDE SEQUENCE</scope>
    <source>
        <strain evidence="1">HHB10654</strain>
    </source>
</reference>
<dbReference type="EMBL" id="MU277267">
    <property type="protein sequence ID" value="KAI0056298.1"/>
    <property type="molecule type" value="Genomic_DNA"/>
</dbReference>
<evidence type="ECO:0000313" key="2">
    <source>
        <dbReference type="Proteomes" id="UP000814140"/>
    </source>
</evidence>
<gene>
    <name evidence="1" type="ORF">BV25DRAFT_1894311</name>
</gene>
<keyword evidence="2" id="KW-1185">Reference proteome</keyword>
<evidence type="ECO:0000313" key="1">
    <source>
        <dbReference type="EMBL" id="KAI0056298.1"/>
    </source>
</evidence>
<proteinExistence type="predicted"/>